<gene>
    <name evidence="1" type="ORF">ENK44_08430</name>
</gene>
<dbReference type="EMBL" id="DRQG01000079">
    <property type="protein sequence ID" value="HGY55712.1"/>
    <property type="molecule type" value="Genomic_DNA"/>
</dbReference>
<evidence type="ECO:0000313" key="1">
    <source>
        <dbReference type="EMBL" id="HGY55712.1"/>
    </source>
</evidence>
<sequence length="270" mass="30226">MKLFSIRISRGLKTTLGFALLMIPLFLFTRVQAGNLTLSTSFSYNNGYYIYTETLQTYYMNLGLRYTEGDLMISGYVPFIMQNDIFADAEQTDYNDPYHMGETMKDHTYNSGIGDVFLYGEYRIFQPLNAAPTVYLTAQVKIPTSAALSLFSTGEFDYGAGLALRQWFGSYYGFANAGYLVLGNPPGIEYRNPFSFGIGAGKFFLQGRYSINLYYRAYSEIISGVQPPQQLSLGLSAALSRSTYTSLYLIKGFSESSPNFALTAVLEWAL</sequence>
<proteinExistence type="predicted"/>
<dbReference type="AlphaFoldDB" id="A0A7V4WVN3"/>
<name>A0A7V4WVN3_CALAY</name>
<organism evidence="1">
    <name type="scientific">Caldithrix abyssi</name>
    <dbReference type="NCBI Taxonomy" id="187145"/>
    <lineage>
        <taxon>Bacteria</taxon>
        <taxon>Pseudomonadati</taxon>
        <taxon>Calditrichota</taxon>
        <taxon>Calditrichia</taxon>
        <taxon>Calditrichales</taxon>
        <taxon>Calditrichaceae</taxon>
        <taxon>Caldithrix</taxon>
    </lineage>
</organism>
<dbReference type="Proteomes" id="UP000885779">
    <property type="component" value="Unassembled WGS sequence"/>
</dbReference>
<reference evidence="1" key="1">
    <citation type="journal article" date="2020" name="mSystems">
        <title>Genome- and Community-Level Interaction Insights into Carbon Utilization and Element Cycling Functions of Hydrothermarchaeota in Hydrothermal Sediment.</title>
        <authorList>
            <person name="Zhou Z."/>
            <person name="Liu Y."/>
            <person name="Xu W."/>
            <person name="Pan J."/>
            <person name="Luo Z.H."/>
            <person name="Li M."/>
        </authorList>
    </citation>
    <scope>NUCLEOTIDE SEQUENCE [LARGE SCALE GENOMIC DNA]</scope>
    <source>
        <strain evidence="1">HyVt-577</strain>
    </source>
</reference>
<evidence type="ECO:0008006" key="2">
    <source>
        <dbReference type="Google" id="ProtNLM"/>
    </source>
</evidence>
<protein>
    <recommendedName>
        <fullName evidence="2">Transporter</fullName>
    </recommendedName>
</protein>
<comment type="caution">
    <text evidence="1">The sequence shown here is derived from an EMBL/GenBank/DDBJ whole genome shotgun (WGS) entry which is preliminary data.</text>
</comment>
<accession>A0A7V4WVN3</accession>